<gene>
    <name evidence="1" type="ORF">N7505_008481</name>
</gene>
<accession>A0ABQ8WAP4</accession>
<evidence type="ECO:0000313" key="1">
    <source>
        <dbReference type="EMBL" id="KAJ5261614.1"/>
    </source>
</evidence>
<protein>
    <submittedName>
        <fullName evidence="1">Intracellular protease/amidase</fullName>
    </submittedName>
</protein>
<keyword evidence="1" id="KW-0645">Protease</keyword>
<dbReference type="GO" id="GO:0006508">
    <property type="term" value="P:proteolysis"/>
    <property type="evidence" value="ECO:0007669"/>
    <property type="project" value="UniProtKB-KW"/>
</dbReference>
<comment type="caution">
    <text evidence="1">The sequence shown here is derived from an EMBL/GenBank/DDBJ whole genome shotgun (WGS) entry which is preliminary data.</text>
</comment>
<evidence type="ECO:0000313" key="2">
    <source>
        <dbReference type="Proteomes" id="UP001220256"/>
    </source>
</evidence>
<sequence>MPGNSKRILNVVTNVRHYSGPSHPTGLWLSELTHAWNVFEEHGLERTIFSPRKRGGPADPTFMALLDNTASPNQIDSADFDAIFFTGGHGVM</sequence>
<keyword evidence="2" id="KW-1185">Reference proteome</keyword>
<dbReference type="InterPro" id="IPR029062">
    <property type="entry name" value="Class_I_gatase-like"/>
</dbReference>
<reference evidence="1 2" key="1">
    <citation type="journal article" date="2023" name="IMA Fungus">
        <title>Comparative genomic study of the Penicillium genus elucidates a diverse pangenome and 15 lateral gene transfer events.</title>
        <authorList>
            <person name="Petersen C."/>
            <person name="Sorensen T."/>
            <person name="Nielsen M.R."/>
            <person name="Sondergaard T.E."/>
            <person name="Sorensen J.L."/>
            <person name="Fitzpatrick D.A."/>
            <person name="Frisvad J.C."/>
            <person name="Nielsen K.L."/>
        </authorList>
    </citation>
    <scope>NUCLEOTIDE SEQUENCE [LARGE SCALE GENOMIC DNA]</scope>
    <source>
        <strain evidence="1 2">IBT 3361</strain>
    </source>
</reference>
<dbReference type="SUPFAM" id="SSF52317">
    <property type="entry name" value="Class I glutamine amidotransferase-like"/>
    <property type="match status" value="1"/>
</dbReference>
<dbReference type="GO" id="GO:0008233">
    <property type="term" value="F:peptidase activity"/>
    <property type="evidence" value="ECO:0007669"/>
    <property type="project" value="UniProtKB-KW"/>
</dbReference>
<organism evidence="1 2">
    <name type="scientific">Penicillium chrysogenum</name>
    <name type="common">Penicillium notatum</name>
    <dbReference type="NCBI Taxonomy" id="5076"/>
    <lineage>
        <taxon>Eukaryota</taxon>
        <taxon>Fungi</taxon>
        <taxon>Dikarya</taxon>
        <taxon>Ascomycota</taxon>
        <taxon>Pezizomycotina</taxon>
        <taxon>Eurotiomycetes</taxon>
        <taxon>Eurotiomycetidae</taxon>
        <taxon>Eurotiales</taxon>
        <taxon>Aspergillaceae</taxon>
        <taxon>Penicillium</taxon>
        <taxon>Penicillium chrysogenum species complex</taxon>
    </lineage>
</organism>
<dbReference type="Gene3D" id="3.40.50.880">
    <property type="match status" value="1"/>
</dbReference>
<dbReference type="EMBL" id="JAPVEB010000006">
    <property type="protein sequence ID" value="KAJ5261614.1"/>
    <property type="molecule type" value="Genomic_DNA"/>
</dbReference>
<proteinExistence type="predicted"/>
<name>A0ABQ8WAP4_PENCH</name>
<keyword evidence="1" id="KW-0378">Hydrolase</keyword>
<dbReference type="Proteomes" id="UP001220256">
    <property type="component" value="Unassembled WGS sequence"/>
</dbReference>